<feature type="region of interest" description="Disordered" evidence="2">
    <location>
        <begin position="203"/>
        <end position="267"/>
    </location>
</feature>
<dbReference type="AlphaFoldDB" id="A0AA39IW07"/>
<feature type="compositionally biased region" description="Basic and acidic residues" evidence="2">
    <location>
        <begin position="203"/>
        <end position="213"/>
    </location>
</feature>
<feature type="coiled-coil region" evidence="1">
    <location>
        <begin position="1"/>
        <end position="28"/>
    </location>
</feature>
<accession>A0AA39IW07</accession>
<organism evidence="3 4">
    <name type="scientific">Armillaria borealis</name>
    <dbReference type="NCBI Taxonomy" id="47425"/>
    <lineage>
        <taxon>Eukaryota</taxon>
        <taxon>Fungi</taxon>
        <taxon>Dikarya</taxon>
        <taxon>Basidiomycota</taxon>
        <taxon>Agaricomycotina</taxon>
        <taxon>Agaricomycetes</taxon>
        <taxon>Agaricomycetidae</taxon>
        <taxon>Agaricales</taxon>
        <taxon>Marasmiineae</taxon>
        <taxon>Physalacriaceae</taxon>
        <taxon>Armillaria</taxon>
    </lineage>
</organism>
<proteinExistence type="predicted"/>
<evidence type="ECO:0000256" key="1">
    <source>
        <dbReference type="SAM" id="Coils"/>
    </source>
</evidence>
<feature type="compositionally biased region" description="Acidic residues" evidence="2">
    <location>
        <begin position="218"/>
        <end position="229"/>
    </location>
</feature>
<name>A0AA39IW07_9AGAR</name>
<comment type="caution">
    <text evidence="3">The sequence shown here is derived from an EMBL/GenBank/DDBJ whole genome shotgun (WGS) entry which is preliminary data.</text>
</comment>
<gene>
    <name evidence="3" type="ORF">EV421DRAFT_1743044</name>
</gene>
<dbReference type="EMBL" id="JAUEPT010000112">
    <property type="protein sequence ID" value="KAK0431515.1"/>
    <property type="molecule type" value="Genomic_DNA"/>
</dbReference>
<protein>
    <submittedName>
        <fullName evidence="3">Uncharacterized protein</fullName>
    </submittedName>
</protein>
<dbReference type="Proteomes" id="UP001175226">
    <property type="component" value="Unassembled WGS sequence"/>
</dbReference>
<feature type="compositionally biased region" description="Acidic residues" evidence="2">
    <location>
        <begin position="237"/>
        <end position="246"/>
    </location>
</feature>
<evidence type="ECO:0000256" key="2">
    <source>
        <dbReference type="SAM" id="MobiDB-lite"/>
    </source>
</evidence>
<evidence type="ECO:0000313" key="3">
    <source>
        <dbReference type="EMBL" id="KAK0431515.1"/>
    </source>
</evidence>
<reference evidence="3" key="1">
    <citation type="submission" date="2023-06" db="EMBL/GenBank/DDBJ databases">
        <authorList>
            <consortium name="Lawrence Berkeley National Laboratory"/>
            <person name="Ahrendt S."/>
            <person name="Sahu N."/>
            <person name="Indic B."/>
            <person name="Wong-Bajracharya J."/>
            <person name="Merenyi Z."/>
            <person name="Ke H.-M."/>
            <person name="Monk M."/>
            <person name="Kocsube S."/>
            <person name="Drula E."/>
            <person name="Lipzen A."/>
            <person name="Balint B."/>
            <person name="Henrissat B."/>
            <person name="Andreopoulos B."/>
            <person name="Martin F.M."/>
            <person name="Harder C.B."/>
            <person name="Rigling D."/>
            <person name="Ford K.L."/>
            <person name="Foster G.D."/>
            <person name="Pangilinan J."/>
            <person name="Papanicolaou A."/>
            <person name="Barry K."/>
            <person name="LaButti K."/>
            <person name="Viragh M."/>
            <person name="Koriabine M."/>
            <person name="Yan M."/>
            <person name="Riley R."/>
            <person name="Champramary S."/>
            <person name="Plett K.L."/>
            <person name="Tsai I.J."/>
            <person name="Slot J."/>
            <person name="Sipos G."/>
            <person name="Plett J."/>
            <person name="Nagy L.G."/>
            <person name="Grigoriev I.V."/>
        </authorList>
    </citation>
    <scope>NUCLEOTIDE SEQUENCE</scope>
    <source>
        <strain evidence="3">FPL87.14</strain>
    </source>
</reference>
<sequence>MAAMQATLKRLEGKLLKEKKACQDLQCNMESQAAQQAQAMDDDGQELNQEHLVNAELQKQLDDMVKSGGKSTDAEGPTIPRSKGTARTHFSIQVAMKPIQRGVCFLALNANINWKLTWSKIPALVKANLYSAAREKHKYLKHFENDWATEELAKMYFKNLHGNHYRPGYLQVPDGYSHLKANSAQRNQSAPCIKRAKAVMLKHQEARAQKDASKCQQEAEEEPDIEEDSTGQQPEEMQVDEEDNEDHGEGASAAGDQDSESHGGDEE</sequence>
<evidence type="ECO:0000313" key="4">
    <source>
        <dbReference type="Proteomes" id="UP001175226"/>
    </source>
</evidence>
<keyword evidence="4" id="KW-1185">Reference proteome</keyword>
<keyword evidence="1" id="KW-0175">Coiled coil</keyword>